<dbReference type="HOGENOM" id="CLU_023151_2_0_1"/>
<evidence type="ECO:0000259" key="2">
    <source>
        <dbReference type="SMART" id="SM00256"/>
    </source>
</evidence>
<dbReference type="CDD" id="cd22160">
    <property type="entry name" value="F-box_AtFBL13-like"/>
    <property type="match status" value="1"/>
</dbReference>
<accession>I1H142</accession>
<evidence type="ECO:0000313" key="5">
    <source>
        <dbReference type="Proteomes" id="UP000008810"/>
    </source>
</evidence>
<dbReference type="PANTHER" id="PTHR32141:SF168">
    <property type="entry name" value="OS12G0595200 PROTEIN"/>
    <property type="match status" value="1"/>
</dbReference>
<dbReference type="SMART" id="SM00256">
    <property type="entry name" value="FBOX"/>
    <property type="match status" value="1"/>
</dbReference>
<dbReference type="InterPro" id="IPR053781">
    <property type="entry name" value="F-box_AtFBL13-like"/>
</dbReference>
<feature type="region of interest" description="Disordered" evidence="1">
    <location>
        <begin position="142"/>
        <end position="169"/>
    </location>
</feature>
<dbReference type="InterPro" id="IPR055302">
    <property type="entry name" value="F-box_dom-containing"/>
</dbReference>
<dbReference type="Pfam" id="PF00646">
    <property type="entry name" value="F-box"/>
    <property type="match status" value="1"/>
</dbReference>
<dbReference type="Gramene" id="KQK19640">
    <property type="protein sequence ID" value="KQK19640"/>
    <property type="gene ID" value="BRADI_1g49527v3"/>
</dbReference>
<reference evidence="4" key="3">
    <citation type="submission" date="2018-08" db="UniProtKB">
        <authorList>
            <consortium name="EnsemblPlants"/>
        </authorList>
    </citation>
    <scope>IDENTIFICATION</scope>
    <source>
        <strain evidence="4">cv. Bd21</strain>
    </source>
</reference>
<feature type="compositionally biased region" description="Pro residues" evidence="1">
    <location>
        <begin position="150"/>
        <end position="159"/>
    </location>
</feature>
<dbReference type="InterPro" id="IPR036047">
    <property type="entry name" value="F-box-like_dom_sf"/>
</dbReference>
<evidence type="ECO:0000313" key="3">
    <source>
        <dbReference type="EMBL" id="KQK19640.1"/>
    </source>
</evidence>
<dbReference type="RefSeq" id="XP_014757940.1">
    <property type="nucleotide sequence ID" value="XM_014902454.2"/>
</dbReference>
<dbReference type="EnsemblPlants" id="KQK19640">
    <property type="protein sequence ID" value="KQK19640"/>
    <property type="gene ID" value="BRADI_1g49527v3"/>
</dbReference>
<evidence type="ECO:0000313" key="4">
    <source>
        <dbReference type="EnsemblPlants" id="KQK19640"/>
    </source>
</evidence>
<dbReference type="Gene3D" id="1.20.1280.50">
    <property type="match status" value="1"/>
</dbReference>
<dbReference type="EMBL" id="CM000880">
    <property type="protein sequence ID" value="KQK19640.1"/>
    <property type="molecule type" value="Genomic_DNA"/>
</dbReference>
<sequence>MATAAAAAGKRARTGDGDDHDDRISHLPDALLGTIISLLPTKESCRTQLLSRRWRPLWLSSPLNLTADFDLRTTVRSRAALVSAILSAHHGPGRRFSFPSIPISRLLLLLHRPRGSRRMVPLPRPRQSPGAPHRVPRLALRGPAAASHGPPAPFLPAPPRADAAHRQDRQLRLPRRAPSVPEIPATLQSVSIPAEAAFHAMISGCLVLESLLLWEVRAVGECRRLRISSQSIRSIGFRDDRLLGKEELVIEDAPRVERLLILYPGTGETARIIRAPKLEILGPLPSGISKVEIGTDLVIQGMIPVSSMSKIRTVKVLALTSSWQRPEYLDAVLDVLRCFPCLEKLYVIARRWIRQTSVGTIH</sequence>
<dbReference type="SUPFAM" id="SSF81383">
    <property type="entry name" value="F-box domain"/>
    <property type="match status" value="1"/>
</dbReference>
<proteinExistence type="predicted"/>
<protein>
    <recommendedName>
        <fullName evidence="2">F-box domain-containing protein</fullName>
    </recommendedName>
</protein>
<reference evidence="3 4" key="1">
    <citation type="journal article" date="2010" name="Nature">
        <title>Genome sequencing and analysis of the model grass Brachypodium distachyon.</title>
        <authorList>
            <consortium name="International Brachypodium Initiative"/>
        </authorList>
    </citation>
    <scope>NUCLEOTIDE SEQUENCE [LARGE SCALE GENOMIC DNA]</scope>
    <source>
        <strain evidence="3">Bd21</strain>
        <strain evidence="4">cv. Bd21</strain>
    </source>
</reference>
<reference evidence="3" key="2">
    <citation type="submission" date="2017-06" db="EMBL/GenBank/DDBJ databases">
        <title>WGS assembly of Brachypodium distachyon.</title>
        <authorList>
            <consortium name="The International Brachypodium Initiative"/>
            <person name="Lucas S."/>
            <person name="Harmon-Smith M."/>
            <person name="Lail K."/>
            <person name="Tice H."/>
            <person name="Grimwood J."/>
            <person name="Bruce D."/>
            <person name="Barry K."/>
            <person name="Shu S."/>
            <person name="Lindquist E."/>
            <person name="Wang M."/>
            <person name="Pitluck S."/>
            <person name="Vogel J.P."/>
            <person name="Garvin D.F."/>
            <person name="Mockler T.C."/>
            <person name="Schmutz J."/>
            <person name="Rokhsar D."/>
            <person name="Bevan M.W."/>
        </authorList>
    </citation>
    <scope>NUCLEOTIDE SEQUENCE</scope>
    <source>
        <strain evidence="3">Bd21</strain>
    </source>
</reference>
<feature type="compositionally biased region" description="Basic and acidic residues" evidence="1">
    <location>
        <begin position="13"/>
        <end position="23"/>
    </location>
</feature>
<dbReference type="OrthoDB" id="584579at2759"/>
<dbReference type="GeneID" id="100845862"/>
<feature type="domain" description="F-box" evidence="2">
    <location>
        <begin position="27"/>
        <end position="67"/>
    </location>
</feature>
<dbReference type="Pfam" id="PF24758">
    <property type="entry name" value="LRR_At5g56370"/>
    <property type="match status" value="1"/>
</dbReference>
<dbReference type="InterPro" id="IPR055411">
    <property type="entry name" value="LRR_FXL15/At3g58940/PEG3-like"/>
</dbReference>
<name>I1H142_BRADI</name>
<gene>
    <name evidence="4" type="primary">LOC100845862</name>
    <name evidence="3" type="ORF">BRADI_1g49527v3</name>
</gene>
<keyword evidence="5" id="KW-1185">Reference proteome</keyword>
<feature type="region of interest" description="Disordered" evidence="1">
    <location>
        <begin position="1"/>
        <end position="23"/>
    </location>
</feature>
<organism evidence="4">
    <name type="scientific">Brachypodium distachyon</name>
    <name type="common">Purple false brome</name>
    <name type="synonym">Trachynia distachya</name>
    <dbReference type="NCBI Taxonomy" id="15368"/>
    <lineage>
        <taxon>Eukaryota</taxon>
        <taxon>Viridiplantae</taxon>
        <taxon>Streptophyta</taxon>
        <taxon>Embryophyta</taxon>
        <taxon>Tracheophyta</taxon>
        <taxon>Spermatophyta</taxon>
        <taxon>Magnoliopsida</taxon>
        <taxon>Liliopsida</taxon>
        <taxon>Poales</taxon>
        <taxon>Poaceae</taxon>
        <taxon>BOP clade</taxon>
        <taxon>Pooideae</taxon>
        <taxon>Stipodae</taxon>
        <taxon>Brachypodieae</taxon>
        <taxon>Brachypodium</taxon>
    </lineage>
</organism>
<dbReference type="PANTHER" id="PTHR32141">
    <property type="match status" value="1"/>
</dbReference>
<dbReference type="KEGG" id="bdi:100845862"/>
<dbReference type="AlphaFoldDB" id="I1H142"/>
<dbReference type="eggNOG" id="ENOG502SXR2">
    <property type="taxonomic scope" value="Eukaryota"/>
</dbReference>
<dbReference type="Proteomes" id="UP000008810">
    <property type="component" value="Chromosome 1"/>
</dbReference>
<dbReference type="InterPro" id="IPR001810">
    <property type="entry name" value="F-box_dom"/>
</dbReference>
<evidence type="ECO:0000256" key="1">
    <source>
        <dbReference type="SAM" id="MobiDB-lite"/>
    </source>
</evidence>